<evidence type="ECO:0000313" key="1">
    <source>
        <dbReference type="EMBL" id="USQ15275.1"/>
    </source>
</evidence>
<protein>
    <submittedName>
        <fullName evidence="1">Uncharacterized protein</fullName>
    </submittedName>
</protein>
<proteinExistence type="predicted"/>
<gene>
    <name evidence="1" type="ORF">J2N86_15040</name>
</gene>
<keyword evidence="2" id="KW-1185">Reference proteome</keyword>
<dbReference type="Proteomes" id="UP001057474">
    <property type="component" value="Plasmid pLlyPCM2298_1"/>
</dbReference>
<evidence type="ECO:0000313" key="2">
    <source>
        <dbReference type="Proteomes" id="UP001057474"/>
    </source>
</evidence>
<dbReference type="EMBL" id="CP071528">
    <property type="protein sequence ID" value="USQ15275.1"/>
    <property type="molecule type" value="Genomic_DNA"/>
</dbReference>
<accession>A0ABY4YDD2</accession>
<reference evidence="1" key="1">
    <citation type="submission" date="2021-03" db="EMBL/GenBank/DDBJ databases">
        <title>Legionella lytica PCM 2298.</title>
        <authorList>
            <person name="Koper P."/>
        </authorList>
    </citation>
    <scope>NUCLEOTIDE SEQUENCE</scope>
    <source>
        <strain evidence="1">PCM 2298</strain>
        <plasmid evidence="1">pLlyPCM2298_1</plasmid>
    </source>
</reference>
<keyword evidence="1" id="KW-0614">Plasmid</keyword>
<dbReference type="RefSeq" id="WP_252582512.1">
    <property type="nucleotide sequence ID" value="NZ_CP071528.1"/>
</dbReference>
<name>A0ABY4YDD2_9GAMM</name>
<sequence length="76" mass="8807">MEIQKQSNYTESTEPPTFIFQHNGDSHFFIKSESTGQSAIEEFPKNTPECKSFKLNRNTYYKVKISTKVKSLLDVI</sequence>
<geneLocation type="plasmid" evidence="1 2">
    <name>pLlyPCM2298_1</name>
</geneLocation>
<organism evidence="1 2">
    <name type="scientific">Legionella lytica</name>
    <dbReference type="NCBI Taxonomy" id="96232"/>
    <lineage>
        <taxon>Bacteria</taxon>
        <taxon>Pseudomonadati</taxon>
        <taxon>Pseudomonadota</taxon>
        <taxon>Gammaproteobacteria</taxon>
        <taxon>Legionellales</taxon>
        <taxon>Legionellaceae</taxon>
        <taxon>Legionella</taxon>
    </lineage>
</organism>